<evidence type="ECO:0000313" key="10">
    <source>
        <dbReference type="Proteomes" id="UP000439424"/>
    </source>
</evidence>
<evidence type="ECO:0000256" key="7">
    <source>
        <dbReference type="ARBA" id="ARBA00047942"/>
    </source>
</evidence>
<dbReference type="SUPFAM" id="SSF53335">
    <property type="entry name" value="S-adenosyl-L-methionine-dependent methyltransferases"/>
    <property type="match status" value="1"/>
</dbReference>
<comment type="catalytic activity">
    <reaction evidence="7">
        <text>a 2'-deoxyadenosine in DNA + S-adenosyl-L-methionine = an N(6)-methyl-2'-deoxyadenosine in DNA + S-adenosyl-L-homocysteine + H(+)</text>
        <dbReference type="Rhea" id="RHEA:15197"/>
        <dbReference type="Rhea" id="RHEA-COMP:12418"/>
        <dbReference type="Rhea" id="RHEA-COMP:12419"/>
        <dbReference type="ChEBI" id="CHEBI:15378"/>
        <dbReference type="ChEBI" id="CHEBI:57856"/>
        <dbReference type="ChEBI" id="CHEBI:59789"/>
        <dbReference type="ChEBI" id="CHEBI:90615"/>
        <dbReference type="ChEBI" id="CHEBI:90616"/>
        <dbReference type="EC" id="2.1.1.72"/>
    </reaction>
</comment>
<evidence type="ECO:0000256" key="4">
    <source>
        <dbReference type="ARBA" id="ARBA00022679"/>
    </source>
</evidence>
<dbReference type="EC" id="2.1.1.72" evidence="2"/>
<evidence type="ECO:0000256" key="3">
    <source>
        <dbReference type="ARBA" id="ARBA00022603"/>
    </source>
</evidence>
<dbReference type="EMBL" id="WPIP01000013">
    <property type="protein sequence ID" value="MVM90461.1"/>
    <property type="molecule type" value="Genomic_DNA"/>
</dbReference>
<keyword evidence="3 9" id="KW-0489">Methyltransferase</keyword>
<dbReference type="InterPro" id="IPR051537">
    <property type="entry name" value="DNA_Adenine_Mtase"/>
</dbReference>
<gene>
    <name evidence="9" type="ORF">GNY86_02905</name>
</gene>
<evidence type="ECO:0000256" key="6">
    <source>
        <dbReference type="ARBA" id="ARBA00022747"/>
    </source>
</evidence>
<keyword evidence="5" id="KW-0949">S-adenosyl-L-methionine</keyword>
<evidence type="ECO:0000259" key="8">
    <source>
        <dbReference type="Pfam" id="PF02384"/>
    </source>
</evidence>
<feature type="domain" description="DNA methylase adenine-specific" evidence="8">
    <location>
        <begin position="84"/>
        <end position="188"/>
    </location>
</feature>
<dbReference type="PANTHER" id="PTHR42933:SF3">
    <property type="entry name" value="TYPE I RESTRICTION ENZYME MJAVIII METHYLASE SUBUNIT"/>
    <property type="match status" value="1"/>
</dbReference>
<evidence type="ECO:0000256" key="2">
    <source>
        <dbReference type="ARBA" id="ARBA00011900"/>
    </source>
</evidence>
<name>A0A6I4HGJ7_ACIBA</name>
<dbReference type="GO" id="GO:0008170">
    <property type="term" value="F:N-methyltransferase activity"/>
    <property type="evidence" value="ECO:0007669"/>
    <property type="project" value="InterPro"/>
</dbReference>
<dbReference type="GO" id="GO:0032259">
    <property type="term" value="P:methylation"/>
    <property type="evidence" value="ECO:0007669"/>
    <property type="project" value="UniProtKB-KW"/>
</dbReference>
<evidence type="ECO:0000256" key="1">
    <source>
        <dbReference type="ARBA" id="ARBA00006594"/>
    </source>
</evidence>
<accession>A0A6I4HGJ7</accession>
<evidence type="ECO:0000313" key="9">
    <source>
        <dbReference type="EMBL" id="MVM90461.1"/>
    </source>
</evidence>
<keyword evidence="6" id="KW-0680">Restriction system</keyword>
<sequence length="249" mass="28679">MNIYQKKMAKLMKELCGKRNMYEVFFDFTKMSACSISNVFDKVHFEEREKLYLSIQEKYTEEEQEKFHKLFALLVEALEETTTDILGELYMTLEIANKDAGQFFTPYNVARLMAEMNFSENDEQLKNGKPVVFYEPCIGGGVTLIALANVMREKGYNYQRNLIALCGDIDGNVLSMAYVQCSLLGIDGIFERKNALSNEPATDIWFTPFYALNRAKETQNILEILKEVMELLENKTSSSFTEPEQLALF</sequence>
<dbReference type="AlphaFoldDB" id="A0A6I4HGJ7"/>
<dbReference type="GO" id="GO:0009307">
    <property type="term" value="P:DNA restriction-modification system"/>
    <property type="evidence" value="ECO:0007669"/>
    <property type="project" value="UniProtKB-KW"/>
</dbReference>
<proteinExistence type="inferred from homology"/>
<evidence type="ECO:0000256" key="5">
    <source>
        <dbReference type="ARBA" id="ARBA00022691"/>
    </source>
</evidence>
<dbReference type="Pfam" id="PF02384">
    <property type="entry name" value="N6_Mtase"/>
    <property type="match status" value="1"/>
</dbReference>
<dbReference type="PANTHER" id="PTHR42933">
    <property type="entry name" value="SLR6095 PROTEIN"/>
    <property type="match status" value="1"/>
</dbReference>
<dbReference type="GO" id="GO:0009007">
    <property type="term" value="F:site-specific DNA-methyltransferase (adenine-specific) activity"/>
    <property type="evidence" value="ECO:0007669"/>
    <property type="project" value="UniProtKB-EC"/>
</dbReference>
<organism evidence="9 10">
    <name type="scientific">Acinetobacter baumannii</name>
    <dbReference type="NCBI Taxonomy" id="470"/>
    <lineage>
        <taxon>Bacteria</taxon>
        <taxon>Pseudomonadati</taxon>
        <taxon>Pseudomonadota</taxon>
        <taxon>Gammaproteobacteria</taxon>
        <taxon>Moraxellales</taxon>
        <taxon>Moraxellaceae</taxon>
        <taxon>Acinetobacter</taxon>
        <taxon>Acinetobacter calcoaceticus/baumannii complex</taxon>
    </lineage>
</organism>
<reference evidence="9 10" key="1">
    <citation type="submission" date="2019-11" db="EMBL/GenBank/DDBJ databases">
        <title>Multidrug-resistant Acinetobacter baumannii moving toward extensively drug-resistant over fifteen years in South of Brazil.</title>
        <authorList>
            <person name="Fedrigo N.H."/>
            <person name="Cerdeira L."/>
            <person name="Fuga B."/>
            <person name="Marini P.V.B."/>
            <person name="Shinohara D.R."/>
            <person name="Carrara-Marroni F.E."/>
            <person name="Lincopan N."/>
            <person name="Tognim M.C.B."/>
        </authorList>
    </citation>
    <scope>NUCLEOTIDE SEQUENCE [LARGE SCALE GENOMIC DNA]</scope>
    <source>
        <strain evidence="9 10">Ac576</strain>
    </source>
</reference>
<dbReference type="GO" id="GO:0003677">
    <property type="term" value="F:DNA binding"/>
    <property type="evidence" value="ECO:0007669"/>
    <property type="project" value="InterPro"/>
</dbReference>
<keyword evidence="4" id="KW-0808">Transferase</keyword>
<comment type="similarity">
    <text evidence="1">Belongs to the N(4)/N(6)-methyltransferase family.</text>
</comment>
<dbReference type="Gene3D" id="3.40.50.150">
    <property type="entry name" value="Vaccinia Virus protein VP39"/>
    <property type="match status" value="1"/>
</dbReference>
<dbReference type="Proteomes" id="UP000439424">
    <property type="component" value="Unassembled WGS sequence"/>
</dbReference>
<comment type="caution">
    <text evidence="9">The sequence shown here is derived from an EMBL/GenBank/DDBJ whole genome shotgun (WGS) entry which is preliminary data.</text>
</comment>
<protein>
    <recommendedName>
        <fullName evidence="2">site-specific DNA-methyltransferase (adenine-specific)</fullName>
        <ecNumber evidence="2">2.1.1.72</ecNumber>
    </recommendedName>
</protein>
<dbReference type="InterPro" id="IPR029063">
    <property type="entry name" value="SAM-dependent_MTases_sf"/>
</dbReference>
<dbReference type="InterPro" id="IPR003356">
    <property type="entry name" value="DNA_methylase_A-5"/>
</dbReference>